<proteinExistence type="predicted"/>
<keyword evidence="3" id="KW-1185">Reference proteome</keyword>
<dbReference type="GeneID" id="36623333"/>
<feature type="compositionally biased region" description="Basic residues" evidence="1">
    <location>
        <begin position="1"/>
        <end position="11"/>
    </location>
</feature>
<gene>
    <name evidence="2" type="ORF">M431DRAFT_388155</name>
</gene>
<feature type="region of interest" description="Disordered" evidence="1">
    <location>
        <begin position="1"/>
        <end position="39"/>
    </location>
</feature>
<dbReference type="RefSeq" id="XP_024776553.1">
    <property type="nucleotide sequence ID" value="XM_024914767.1"/>
</dbReference>
<evidence type="ECO:0000313" key="2">
    <source>
        <dbReference type="EMBL" id="PTB56876.1"/>
    </source>
</evidence>
<accession>A0A2T4AII5</accession>
<dbReference type="Proteomes" id="UP000241690">
    <property type="component" value="Unassembled WGS sequence"/>
</dbReference>
<evidence type="ECO:0000256" key="1">
    <source>
        <dbReference type="SAM" id="MobiDB-lite"/>
    </source>
</evidence>
<dbReference type="EMBL" id="KZ679678">
    <property type="protein sequence ID" value="PTB56876.1"/>
    <property type="molecule type" value="Genomic_DNA"/>
</dbReference>
<organism evidence="2 3">
    <name type="scientific">Trichoderma harzianum CBS 226.95</name>
    <dbReference type="NCBI Taxonomy" id="983964"/>
    <lineage>
        <taxon>Eukaryota</taxon>
        <taxon>Fungi</taxon>
        <taxon>Dikarya</taxon>
        <taxon>Ascomycota</taxon>
        <taxon>Pezizomycotina</taxon>
        <taxon>Sordariomycetes</taxon>
        <taxon>Hypocreomycetidae</taxon>
        <taxon>Hypocreales</taxon>
        <taxon>Hypocreaceae</taxon>
        <taxon>Trichoderma</taxon>
    </lineage>
</organism>
<sequence>MSSHIKHHHARASQELAQPIGKASREDSSIGEQGSSPNLEKICDPIDEILNLAVDIVEKIWPKYDSQAFSEYLKAHIFHSAEHNANKSDEKARERKIERISEIITKEGDKIAHELVTKFEKVRIHVHDVQDNKDHLRELGVQAKARIHDYLKVHLHEAVDKPVHETVDKPVHEIVDDKFDEVDEIACKDYDKVSENPFDEFITDSDVETDHTYVEVRK</sequence>
<protein>
    <submittedName>
        <fullName evidence="2">Uncharacterized protein</fullName>
    </submittedName>
</protein>
<evidence type="ECO:0000313" key="3">
    <source>
        <dbReference type="Proteomes" id="UP000241690"/>
    </source>
</evidence>
<name>A0A2T4AII5_TRIHA</name>
<dbReference type="AlphaFoldDB" id="A0A2T4AII5"/>
<reference evidence="2 3" key="1">
    <citation type="submission" date="2016-07" db="EMBL/GenBank/DDBJ databases">
        <title>Multiple horizontal gene transfer events from other fungi enriched the ability of initially mycotrophic Trichoderma (Ascomycota) to feed on dead plant biomass.</title>
        <authorList>
            <consortium name="DOE Joint Genome Institute"/>
            <person name="Aerts A."/>
            <person name="Atanasova L."/>
            <person name="Chenthamara K."/>
            <person name="Zhang J."/>
            <person name="Grujic M."/>
            <person name="Henrissat B."/>
            <person name="Kuo A."/>
            <person name="Salamov A."/>
            <person name="Lipzen A."/>
            <person name="Labutti K."/>
            <person name="Barry K."/>
            <person name="Miao Y."/>
            <person name="Rahimi M.J."/>
            <person name="Shen Q."/>
            <person name="Grigoriev I.V."/>
            <person name="Kubicek C.P."/>
            <person name="Druzhinina I.S."/>
        </authorList>
    </citation>
    <scope>NUCLEOTIDE SEQUENCE [LARGE SCALE GENOMIC DNA]</scope>
    <source>
        <strain evidence="2 3">CBS 226.95</strain>
    </source>
</reference>